<dbReference type="NCBIfam" id="TIGR02605">
    <property type="entry name" value="CxxC_CxxC_SSSS"/>
    <property type="match status" value="1"/>
</dbReference>
<dbReference type="PANTHER" id="PTHR34404:SF2">
    <property type="entry name" value="CONSERVED SERINE RICH PROTEIN"/>
    <property type="match status" value="1"/>
</dbReference>
<dbReference type="PANTHER" id="PTHR34404">
    <property type="entry name" value="REGULATORY PROTEIN, FMDB FAMILY"/>
    <property type="match status" value="1"/>
</dbReference>
<dbReference type="InterPro" id="IPR013429">
    <property type="entry name" value="Regulatory_FmdB_Zinc_ribbon"/>
</dbReference>
<evidence type="ECO:0000313" key="5">
    <source>
        <dbReference type="EMBL" id="CAB4978735.1"/>
    </source>
</evidence>
<accession>A0A6J7Q7B8</accession>
<evidence type="ECO:0000259" key="2">
    <source>
        <dbReference type="SMART" id="SM00834"/>
    </source>
</evidence>
<feature type="region of interest" description="Disordered" evidence="1">
    <location>
        <begin position="53"/>
        <end position="103"/>
    </location>
</feature>
<feature type="compositionally biased region" description="Low complexity" evidence="1">
    <location>
        <begin position="58"/>
        <end position="79"/>
    </location>
</feature>
<evidence type="ECO:0000256" key="1">
    <source>
        <dbReference type="SAM" id="MobiDB-lite"/>
    </source>
</evidence>
<dbReference type="SMART" id="SM00834">
    <property type="entry name" value="CxxC_CXXC_SSSS"/>
    <property type="match status" value="1"/>
</dbReference>
<dbReference type="Pfam" id="PF09723">
    <property type="entry name" value="Zn_ribbon_8"/>
    <property type="match status" value="1"/>
</dbReference>
<gene>
    <name evidence="3" type="ORF">UFOPK2967_00036</name>
    <name evidence="4" type="ORF">UFOPK3587_00262</name>
    <name evidence="5" type="ORF">UFOPK3984_00254</name>
    <name evidence="6" type="ORF">UFOPK4114_00313</name>
</gene>
<proteinExistence type="predicted"/>
<reference evidence="6" key="1">
    <citation type="submission" date="2020-05" db="EMBL/GenBank/DDBJ databases">
        <authorList>
            <person name="Chiriac C."/>
            <person name="Salcher M."/>
            <person name="Ghai R."/>
            <person name="Kavagutti S V."/>
        </authorList>
    </citation>
    <scope>NUCLEOTIDE SEQUENCE</scope>
</reference>
<evidence type="ECO:0000313" key="4">
    <source>
        <dbReference type="EMBL" id="CAB4897205.1"/>
    </source>
</evidence>
<dbReference type="EMBL" id="CAFBPP010000006">
    <property type="protein sequence ID" value="CAB5012069.1"/>
    <property type="molecule type" value="Genomic_DNA"/>
</dbReference>
<feature type="domain" description="Putative regulatory protein FmdB zinc ribbon" evidence="2">
    <location>
        <begin position="1"/>
        <end position="41"/>
    </location>
</feature>
<organism evidence="6">
    <name type="scientific">freshwater metagenome</name>
    <dbReference type="NCBI Taxonomy" id="449393"/>
    <lineage>
        <taxon>unclassified sequences</taxon>
        <taxon>metagenomes</taxon>
        <taxon>ecological metagenomes</taxon>
    </lineage>
</organism>
<evidence type="ECO:0000313" key="3">
    <source>
        <dbReference type="EMBL" id="CAB4777471.1"/>
    </source>
</evidence>
<dbReference type="AlphaFoldDB" id="A0A6J7Q7B8"/>
<dbReference type="EMBL" id="CAFAAC010000001">
    <property type="protein sequence ID" value="CAB4777471.1"/>
    <property type="molecule type" value="Genomic_DNA"/>
</dbReference>
<evidence type="ECO:0000313" key="6">
    <source>
        <dbReference type="EMBL" id="CAB5012069.1"/>
    </source>
</evidence>
<feature type="compositionally biased region" description="Polar residues" evidence="1">
    <location>
        <begin position="82"/>
        <end position="103"/>
    </location>
</feature>
<name>A0A6J7Q7B8_9ZZZZ</name>
<protein>
    <submittedName>
        <fullName evidence="6">Unannotated protein</fullName>
    </submittedName>
</protein>
<dbReference type="EMBL" id="CAFBOP010000005">
    <property type="protein sequence ID" value="CAB4978735.1"/>
    <property type="molecule type" value="Genomic_DNA"/>
</dbReference>
<dbReference type="EMBL" id="CAFBMN010000006">
    <property type="protein sequence ID" value="CAB4897205.1"/>
    <property type="molecule type" value="Genomic_DNA"/>
</dbReference>
<sequence length="103" mass="10789">MPTYQYACNACSHEFEAFQDFSEASLTQCPVCDGEIRKVYSAVGVVFKGSGFYKTDSKSSSSATIAPSASKDSAPAKESTAPKESSSVKASPESGNTSAPKKD</sequence>